<protein>
    <submittedName>
        <fullName evidence="1">Excisionase</fullName>
    </submittedName>
</protein>
<accession>A0A515CTE8</accession>
<evidence type="ECO:0000313" key="1">
    <source>
        <dbReference type="EMBL" id="QDL31446.1"/>
    </source>
</evidence>
<dbReference type="RefSeq" id="WP_142814959.1">
    <property type="nucleotide sequence ID" value="NZ_CP033893.1"/>
</dbReference>
<organism evidence="1 2">
    <name type="scientific">Serratia liquefaciens</name>
    <dbReference type="NCBI Taxonomy" id="614"/>
    <lineage>
        <taxon>Bacteria</taxon>
        <taxon>Pseudomonadati</taxon>
        <taxon>Pseudomonadota</taxon>
        <taxon>Gammaproteobacteria</taxon>
        <taxon>Enterobacterales</taxon>
        <taxon>Yersiniaceae</taxon>
        <taxon>Serratia</taxon>
    </lineage>
</organism>
<dbReference type="AlphaFoldDB" id="A0A515CTE8"/>
<dbReference type="Proteomes" id="UP000317572">
    <property type="component" value="Chromosome"/>
</dbReference>
<evidence type="ECO:0000313" key="2">
    <source>
        <dbReference type="Proteomes" id="UP000317572"/>
    </source>
</evidence>
<proteinExistence type="predicted"/>
<reference evidence="1 2" key="1">
    <citation type="submission" date="2018-11" db="EMBL/GenBank/DDBJ databases">
        <title>The first complete genome of Serratia liquefaciens isolated from metalophyte plant revel distinctness adaptive mechanisms in an extreme habitat.</title>
        <authorList>
            <person name="Caneschi W.L."/>
            <person name="Sanchez A.B."/>
            <person name="Felestrino E.B."/>
            <person name="Assis R.A.B."/>
            <person name="Lemes C.G.C."/>
            <person name="Cordeiro I.F."/>
            <person name="Fonseca N.P."/>
            <person name="Villa M."/>
            <person name="Vieira I.T."/>
            <person name="Moraes L.A."/>
            <person name="Kamino L.H.Y."/>
            <person name="do Carmo F."/>
            <person name="Garcia C.M."/>
            <person name="Almeida N.F."/>
            <person name="Silva R.S."/>
            <person name="Ferro J.A."/>
            <person name="Ferro M.I.T."/>
            <person name="Varani A.M."/>
            <person name="Ferreira R.M."/>
            <person name="dos Santos V.L."/>
            <person name="Silva U.C."/>
            <person name="Setubal J.C."/>
            <person name="Moreira L.M."/>
        </authorList>
    </citation>
    <scope>NUCLEOTIDE SEQUENCE [LARGE SCALE GENOMIC DNA]</scope>
    <source>
        <strain evidence="1 2">FG3</strain>
    </source>
</reference>
<gene>
    <name evidence="1" type="ORF">EGO53_06475</name>
</gene>
<dbReference type="EMBL" id="CP033893">
    <property type="protein sequence ID" value="QDL31446.1"/>
    <property type="molecule type" value="Genomic_DNA"/>
</dbReference>
<name>A0A515CTE8_SERLI</name>
<sequence>MNKWVLIKRASELTGYSQTALYDKMQKGTWPEGKLWRRAPDNKRQINMEEYDRWVESKPIM</sequence>